<feature type="compositionally biased region" description="Acidic residues" evidence="1">
    <location>
        <begin position="826"/>
        <end position="842"/>
    </location>
</feature>
<comment type="caution">
    <text evidence="3">The sequence shown here is derived from an EMBL/GenBank/DDBJ whole genome shotgun (WGS) entry which is preliminary data.</text>
</comment>
<feature type="compositionally biased region" description="Pro residues" evidence="1">
    <location>
        <begin position="491"/>
        <end position="504"/>
    </location>
</feature>
<feature type="compositionally biased region" description="Polar residues" evidence="1">
    <location>
        <begin position="722"/>
        <end position="733"/>
    </location>
</feature>
<feature type="region of interest" description="Disordered" evidence="1">
    <location>
        <begin position="273"/>
        <end position="320"/>
    </location>
</feature>
<dbReference type="AlphaFoldDB" id="A0A9P7ZZC4"/>
<feature type="compositionally biased region" description="Basic and acidic residues" evidence="1">
    <location>
        <begin position="843"/>
        <end position="854"/>
    </location>
</feature>
<feature type="compositionally biased region" description="Acidic residues" evidence="1">
    <location>
        <begin position="681"/>
        <end position="700"/>
    </location>
</feature>
<feature type="non-terminal residue" evidence="3">
    <location>
        <position position="1"/>
    </location>
</feature>
<feature type="compositionally biased region" description="Acidic residues" evidence="1">
    <location>
        <begin position="621"/>
        <end position="640"/>
    </location>
</feature>
<feature type="compositionally biased region" description="Basic and acidic residues" evidence="1">
    <location>
        <begin position="71"/>
        <end position="99"/>
    </location>
</feature>
<organism evidence="3 4">
    <name type="scientific">Mortierella alpina</name>
    <name type="common">Oleaginous fungus</name>
    <name type="synonym">Mortierella renispora</name>
    <dbReference type="NCBI Taxonomy" id="64518"/>
    <lineage>
        <taxon>Eukaryota</taxon>
        <taxon>Fungi</taxon>
        <taxon>Fungi incertae sedis</taxon>
        <taxon>Mucoromycota</taxon>
        <taxon>Mortierellomycotina</taxon>
        <taxon>Mortierellomycetes</taxon>
        <taxon>Mortierellales</taxon>
        <taxon>Mortierellaceae</taxon>
        <taxon>Mortierella</taxon>
    </lineage>
</organism>
<feature type="region of interest" description="Disordered" evidence="1">
    <location>
        <begin position="573"/>
        <end position="602"/>
    </location>
</feature>
<feature type="compositionally biased region" description="Polar residues" evidence="1">
    <location>
        <begin position="658"/>
        <end position="673"/>
    </location>
</feature>
<sequence length="854" mass="95380">MAYFNNDYSASSTLGMGAFGSRDYLYAGTSNNGFSTSYDAFFTDDAYSDAMAVPYGHGPVEFEDSQYYEGRYEDDQPREHEYDGDPRKPHAKPSDERRLVGQGRDPSPKFEVVDPSNAPAQAQTTLTAHLPPEHTRQLNGSRFLQDPSALVDQDLNSTACGSVSDERKKKRKSTRRQQGGRTESTEEGPTLDAGQSPEEDEDLSEERSERSGKKQKRPKKTPSTAVTSRKTRQKTSSESRTSLQLEEPEPLRGQLGPKDRHHQQLYHHHPVYQLHHHQQPSQQQQQQQQHHLQSHHPPPHHQYRQHKHSASSSSSSLSLTSSSPSFHSSNFITERQFLILADEYLLSLSPKKREKALLTNAMYQKILMVLIQPKNTQVSTAQFRFWAKKMFTLSTTATHHVVCHGGKPVATKECLYDVLVYCHRKSSHGGRDKTSAEVRQHYSWVPKELIARFVKHCPLCLSRRGPQQRQGSSPVPGPGADGTGAYLNEGIPPPPPPPPPPPYPFSERRDRWQGSSSGPQLPPQHPLSYGTNFLPPSYAAVPSNEVSSILQQGFCDRSMPPGLQPSLETLHGAGMITSSNSDHPPNSHLWPWPDCMGGQYDQQHTVGQNEASEYAVGSENDPIEDQDEDEDENEDGAEDMSTDHHHQEEQQPPHPHPLTTNRMGNMKQEQVESTWRHTDTGDSDGTYDDAGDEEMQEDPSDNIALDSSAAAADNKAHHHSSLLPTTSFDSPGQSAHVPLGPVAVHPNGHILHDRHPIHNRARIIALAMTAGDQIPLPHPLPMPMPSQYHLQNTWDISQHPYSQLACPRPLGQDTILYRQHSHAAVEDEDEETGDEEMNAEDSWEGRVNEDGQVN</sequence>
<feature type="region of interest" description="Disordered" evidence="1">
    <location>
        <begin position="464"/>
        <end position="530"/>
    </location>
</feature>
<feature type="domain" description="Integrase zinc-binding" evidence="2">
    <location>
        <begin position="416"/>
        <end position="464"/>
    </location>
</feature>
<accession>A0A9P7ZZC4</accession>
<gene>
    <name evidence="3" type="ORF">KVV02_000706</name>
</gene>
<name>A0A9P7ZZC4_MORAP</name>
<reference evidence="3" key="1">
    <citation type="submission" date="2021-07" db="EMBL/GenBank/DDBJ databases">
        <title>Draft genome of Mortierella alpina, strain LL118, isolated from an aspen leaf litter sample.</title>
        <authorList>
            <person name="Yang S."/>
            <person name="Vinatzer B.A."/>
        </authorList>
    </citation>
    <scope>NUCLEOTIDE SEQUENCE</scope>
    <source>
        <strain evidence="3">LL118</strain>
    </source>
</reference>
<evidence type="ECO:0000313" key="4">
    <source>
        <dbReference type="Proteomes" id="UP000717515"/>
    </source>
</evidence>
<feature type="compositionally biased region" description="Polar residues" evidence="1">
    <location>
        <begin position="118"/>
        <end position="127"/>
    </location>
</feature>
<evidence type="ECO:0000259" key="2">
    <source>
        <dbReference type="Pfam" id="PF17921"/>
    </source>
</evidence>
<protein>
    <recommendedName>
        <fullName evidence="2">Integrase zinc-binding domain-containing protein</fullName>
    </recommendedName>
</protein>
<feature type="compositionally biased region" description="Polar residues" evidence="1">
    <location>
        <begin position="221"/>
        <end position="244"/>
    </location>
</feature>
<feature type="region of interest" description="Disordered" evidence="1">
    <location>
        <begin position="615"/>
        <end position="740"/>
    </location>
</feature>
<feature type="region of interest" description="Disordered" evidence="1">
    <location>
        <begin position="820"/>
        <end position="854"/>
    </location>
</feature>
<evidence type="ECO:0000313" key="3">
    <source>
        <dbReference type="EMBL" id="KAG9321124.1"/>
    </source>
</evidence>
<evidence type="ECO:0000256" key="1">
    <source>
        <dbReference type="SAM" id="MobiDB-lite"/>
    </source>
</evidence>
<dbReference type="EMBL" id="JAIFTL010000229">
    <property type="protein sequence ID" value="KAG9321124.1"/>
    <property type="molecule type" value="Genomic_DNA"/>
</dbReference>
<feature type="compositionally biased region" description="Low complexity" evidence="1">
    <location>
        <begin position="279"/>
        <end position="291"/>
    </location>
</feature>
<feature type="region of interest" description="Disordered" evidence="1">
    <location>
        <begin position="154"/>
        <end position="261"/>
    </location>
</feature>
<proteinExistence type="predicted"/>
<feature type="compositionally biased region" description="Basic residues" evidence="1">
    <location>
        <begin position="292"/>
        <end position="309"/>
    </location>
</feature>
<dbReference type="InterPro" id="IPR041588">
    <property type="entry name" value="Integrase_H2C2"/>
</dbReference>
<dbReference type="Proteomes" id="UP000717515">
    <property type="component" value="Unassembled WGS sequence"/>
</dbReference>
<feature type="region of interest" description="Disordered" evidence="1">
    <location>
        <begin position="71"/>
        <end position="139"/>
    </location>
</feature>
<feature type="compositionally biased region" description="Basic and acidic residues" evidence="1">
    <location>
        <begin position="641"/>
        <end position="651"/>
    </location>
</feature>
<dbReference type="Pfam" id="PF17921">
    <property type="entry name" value="Integrase_H2C2"/>
    <property type="match status" value="1"/>
</dbReference>
<feature type="compositionally biased region" description="Low complexity" evidence="1">
    <location>
        <begin position="310"/>
        <end position="320"/>
    </location>
</feature>